<protein>
    <submittedName>
        <fullName evidence="2">Uncharacterized protein</fullName>
    </submittedName>
</protein>
<sequence>MYRETDLGGGVALLAHVTAPQVGHGTKGRGCPYGNGLSPSCRGTVQLSMVWLPGATSRRGDPDLADRTHAEADDPRPRTTGRRRGDPVDTRRTSWHAQVTDARIAIPDSGVT</sequence>
<feature type="region of interest" description="Disordered" evidence="1">
    <location>
        <begin position="53"/>
        <end position="112"/>
    </location>
</feature>
<evidence type="ECO:0000313" key="2">
    <source>
        <dbReference type="EMBL" id="GDY29267.1"/>
    </source>
</evidence>
<name>A0A4D4J5K5_9PSEU</name>
<evidence type="ECO:0000256" key="1">
    <source>
        <dbReference type="SAM" id="MobiDB-lite"/>
    </source>
</evidence>
<keyword evidence="3" id="KW-1185">Reference proteome</keyword>
<proteinExistence type="predicted"/>
<organism evidence="2 3">
    <name type="scientific">Gandjariella thermophila</name>
    <dbReference type="NCBI Taxonomy" id="1931992"/>
    <lineage>
        <taxon>Bacteria</taxon>
        <taxon>Bacillati</taxon>
        <taxon>Actinomycetota</taxon>
        <taxon>Actinomycetes</taxon>
        <taxon>Pseudonocardiales</taxon>
        <taxon>Pseudonocardiaceae</taxon>
        <taxon>Gandjariella</taxon>
    </lineage>
</organism>
<evidence type="ECO:0000313" key="3">
    <source>
        <dbReference type="Proteomes" id="UP000298860"/>
    </source>
</evidence>
<accession>A0A4D4J5K5</accession>
<gene>
    <name evidence="2" type="ORF">GTS_09000</name>
</gene>
<feature type="compositionally biased region" description="Basic and acidic residues" evidence="1">
    <location>
        <begin position="58"/>
        <end position="92"/>
    </location>
</feature>
<reference evidence="3" key="1">
    <citation type="submission" date="2019-04" db="EMBL/GenBank/DDBJ databases">
        <title>Draft genome sequence of Pseudonocardiaceae bacterium SL3-2-4.</title>
        <authorList>
            <person name="Ningsih F."/>
            <person name="Yokota A."/>
            <person name="Sakai Y."/>
            <person name="Nanatani K."/>
            <person name="Yabe S."/>
            <person name="Oetari A."/>
            <person name="Sjamsuridzal W."/>
        </authorList>
    </citation>
    <scope>NUCLEOTIDE SEQUENCE [LARGE SCALE GENOMIC DNA]</scope>
    <source>
        <strain evidence="3">SL3-2-4</strain>
    </source>
</reference>
<dbReference type="EMBL" id="BJFL01000003">
    <property type="protein sequence ID" value="GDY29267.1"/>
    <property type="molecule type" value="Genomic_DNA"/>
</dbReference>
<dbReference type="AlphaFoldDB" id="A0A4D4J5K5"/>
<dbReference type="Proteomes" id="UP000298860">
    <property type="component" value="Unassembled WGS sequence"/>
</dbReference>
<comment type="caution">
    <text evidence="2">The sequence shown here is derived from an EMBL/GenBank/DDBJ whole genome shotgun (WGS) entry which is preliminary data.</text>
</comment>